<dbReference type="AlphaFoldDB" id="A0A5B7EYN0"/>
<organism evidence="1 2">
    <name type="scientific">Portunus trituberculatus</name>
    <name type="common">Swimming crab</name>
    <name type="synonym">Neptunus trituberculatus</name>
    <dbReference type="NCBI Taxonomy" id="210409"/>
    <lineage>
        <taxon>Eukaryota</taxon>
        <taxon>Metazoa</taxon>
        <taxon>Ecdysozoa</taxon>
        <taxon>Arthropoda</taxon>
        <taxon>Crustacea</taxon>
        <taxon>Multicrustacea</taxon>
        <taxon>Malacostraca</taxon>
        <taxon>Eumalacostraca</taxon>
        <taxon>Eucarida</taxon>
        <taxon>Decapoda</taxon>
        <taxon>Pleocyemata</taxon>
        <taxon>Brachyura</taxon>
        <taxon>Eubrachyura</taxon>
        <taxon>Portunoidea</taxon>
        <taxon>Portunidae</taxon>
        <taxon>Portuninae</taxon>
        <taxon>Portunus</taxon>
    </lineage>
</organism>
<sequence>MLIREFGISLVWQKECLSVFAPLLFNGGLGVKAVMGVHHGGAAWHMEAHGSQKAHLKFCFLVFLGVMPDRPPDVTHTLFSPASKPRSVLERHCGVKIMASLLDKEELDLLATAAVVATYTLLQKTKKRRV</sequence>
<dbReference type="Proteomes" id="UP000324222">
    <property type="component" value="Unassembled WGS sequence"/>
</dbReference>
<proteinExistence type="predicted"/>
<name>A0A5B7EYN0_PORTR</name>
<reference evidence="1 2" key="1">
    <citation type="submission" date="2019-05" db="EMBL/GenBank/DDBJ databases">
        <title>Another draft genome of Portunus trituberculatus and its Hox gene families provides insights of decapod evolution.</title>
        <authorList>
            <person name="Jeong J.-H."/>
            <person name="Song I."/>
            <person name="Kim S."/>
            <person name="Choi T."/>
            <person name="Kim D."/>
            <person name="Ryu S."/>
            <person name="Kim W."/>
        </authorList>
    </citation>
    <scope>NUCLEOTIDE SEQUENCE [LARGE SCALE GENOMIC DNA]</scope>
    <source>
        <tissue evidence="1">Muscle</tissue>
    </source>
</reference>
<evidence type="ECO:0000313" key="1">
    <source>
        <dbReference type="EMBL" id="MPC37973.1"/>
    </source>
</evidence>
<protein>
    <submittedName>
        <fullName evidence="1">Uncharacterized protein</fullName>
    </submittedName>
</protein>
<evidence type="ECO:0000313" key="2">
    <source>
        <dbReference type="Proteomes" id="UP000324222"/>
    </source>
</evidence>
<dbReference type="EMBL" id="VSRR010003939">
    <property type="protein sequence ID" value="MPC37973.1"/>
    <property type="molecule type" value="Genomic_DNA"/>
</dbReference>
<keyword evidence="2" id="KW-1185">Reference proteome</keyword>
<comment type="caution">
    <text evidence="1">The sequence shown here is derived from an EMBL/GenBank/DDBJ whole genome shotgun (WGS) entry which is preliminary data.</text>
</comment>
<accession>A0A5B7EYN0</accession>
<gene>
    <name evidence="1" type="ORF">E2C01_031470</name>
</gene>